<feature type="transmembrane region" description="Helical" evidence="1">
    <location>
        <begin position="124"/>
        <end position="148"/>
    </location>
</feature>
<dbReference type="AlphaFoldDB" id="A0A2L1GNL6"/>
<feature type="transmembrane region" description="Helical" evidence="1">
    <location>
        <begin position="261"/>
        <end position="278"/>
    </location>
</feature>
<feature type="transmembrane region" description="Helical" evidence="1">
    <location>
        <begin position="58"/>
        <end position="78"/>
    </location>
</feature>
<dbReference type="Proteomes" id="UP000239867">
    <property type="component" value="Chromosome"/>
</dbReference>
<feature type="transmembrane region" description="Helical" evidence="1">
    <location>
        <begin position="228"/>
        <end position="249"/>
    </location>
</feature>
<proteinExistence type="predicted"/>
<dbReference type="KEGG" id="deo:CAY53_07215"/>
<feature type="transmembrane region" description="Helical" evidence="1">
    <location>
        <begin position="187"/>
        <end position="208"/>
    </location>
</feature>
<reference evidence="2 3" key="1">
    <citation type="journal article" date="2018" name="MBio">
        <title>Insights into the evolution of host association through the isolation and characterization of a novel human periodontal pathobiont, Desulfobulbus oralis.</title>
        <authorList>
            <person name="Cross K.L."/>
            <person name="Chirania P."/>
            <person name="Xiong W."/>
            <person name="Beall C.J."/>
            <person name="Elkins J.G."/>
            <person name="Giannone R.J."/>
            <person name="Griffen A.L."/>
            <person name="Guss A.M."/>
            <person name="Hettich R.L."/>
            <person name="Joshi S.S."/>
            <person name="Mokrzan E.M."/>
            <person name="Martin R.K."/>
            <person name="Zhulin I.B."/>
            <person name="Leys E.J."/>
            <person name="Podar M."/>
        </authorList>
    </citation>
    <scope>NUCLEOTIDE SEQUENCE [LARGE SCALE GENOMIC DNA]</scope>
    <source>
        <strain evidence="2 3">ORNL</strain>
    </source>
</reference>
<keyword evidence="1" id="KW-0812">Transmembrane</keyword>
<evidence type="ECO:0000313" key="3">
    <source>
        <dbReference type="Proteomes" id="UP000239867"/>
    </source>
</evidence>
<protein>
    <recommendedName>
        <fullName evidence="4">Nucleoside recognition protein</fullName>
    </recommendedName>
</protein>
<feature type="transmembrane region" description="Helical" evidence="1">
    <location>
        <begin position="12"/>
        <end position="38"/>
    </location>
</feature>
<sequence>MLATLTHLWLHLGWPLVRLLIFLGIGLLAALLIESLGWTKKLAAVARPLTRFARLPQVVGASFSISFVSGMAANTLLAESYSEGRISKKVLILANLFNSLPSNFTHLPTTFFIMVPIIRSAALVYLGLTLSAAIGRTVLIGVVARFALRHDAAAGPIKEPGPEAKKPGFREAWQNTRKRFRKRIRKIASYTVPIYILFYALNESGFFAGAEHFMAEHLSWLEWISPQAISIITFQVVSEFTAGVAAAGALLQSDAMQGHEVVLALLAGNVLSSPVRALRHQYPYFAGIFRPKVAAELILAGQLYRACSIVTVMLLYLLCIRLNAL</sequence>
<dbReference type="InterPro" id="IPR038880">
    <property type="entry name" value="MJ0871-like"/>
</dbReference>
<name>A0A2L1GNL6_9BACT</name>
<evidence type="ECO:0008006" key="4">
    <source>
        <dbReference type="Google" id="ProtNLM"/>
    </source>
</evidence>
<dbReference type="PANTHER" id="PTHR38139">
    <property type="entry name" value="GATE DOMAIN-CONTAINING PROTEIN"/>
    <property type="match status" value="1"/>
</dbReference>
<keyword evidence="1" id="KW-1133">Transmembrane helix</keyword>
<accession>A0A2L1GNL6</accession>
<keyword evidence="3" id="KW-1185">Reference proteome</keyword>
<organism evidence="2 3">
    <name type="scientific">Desulfobulbus oralis</name>
    <dbReference type="NCBI Taxonomy" id="1986146"/>
    <lineage>
        <taxon>Bacteria</taxon>
        <taxon>Pseudomonadati</taxon>
        <taxon>Thermodesulfobacteriota</taxon>
        <taxon>Desulfobulbia</taxon>
        <taxon>Desulfobulbales</taxon>
        <taxon>Desulfobulbaceae</taxon>
        <taxon>Desulfobulbus</taxon>
    </lineage>
</organism>
<feature type="transmembrane region" description="Helical" evidence="1">
    <location>
        <begin position="298"/>
        <end position="319"/>
    </location>
</feature>
<dbReference type="OrthoDB" id="5453678at2"/>
<dbReference type="EMBL" id="CP021255">
    <property type="protein sequence ID" value="AVD71285.1"/>
    <property type="molecule type" value="Genomic_DNA"/>
</dbReference>
<evidence type="ECO:0000256" key="1">
    <source>
        <dbReference type="SAM" id="Phobius"/>
    </source>
</evidence>
<dbReference type="PANTHER" id="PTHR38139:SF1">
    <property type="entry name" value="NUCLEOSIDE TRANSPORTER_FEOB GTPASE GATE DOMAIN-CONTAINING PROTEIN"/>
    <property type="match status" value="1"/>
</dbReference>
<evidence type="ECO:0000313" key="2">
    <source>
        <dbReference type="EMBL" id="AVD71285.1"/>
    </source>
</evidence>
<gene>
    <name evidence="2" type="ORF">CAY53_07215</name>
</gene>
<keyword evidence="1" id="KW-0472">Membrane</keyword>